<evidence type="ECO:0000256" key="2">
    <source>
        <dbReference type="ARBA" id="ARBA00009665"/>
    </source>
</evidence>
<dbReference type="PANTHER" id="PTHR10783">
    <property type="entry name" value="XENOTROPIC AND POLYTROPIC RETROVIRUS RECEPTOR 1-RELATED"/>
    <property type="match status" value="1"/>
</dbReference>
<dbReference type="GO" id="GO:0006817">
    <property type="term" value="P:phosphate ion transport"/>
    <property type="evidence" value="ECO:0007669"/>
    <property type="project" value="UniProtKB-KW"/>
</dbReference>
<dbReference type="InterPro" id="IPR034092">
    <property type="entry name" value="PHO1_SPX"/>
</dbReference>
<keyword evidence="6 11" id="KW-0812">Transmembrane</keyword>
<reference evidence="13" key="1">
    <citation type="journal article" date="2016" name="Nat. Genet.">
        <title>A high-quality carrot genome assembly provides new insights into carotenoid accumulation and asterid genome evolution.</title>
        <authorList>
            <person name="Iorizzo M."/>
            <person name="Ellison S."/>
            <person name="Senalik D."/>
            <person name="Zeng P."/>
            <person name="Satapoomin P."/>
            <person name="Huang J."/>
            <person name="Bowman M."/>
            <person name="Iovene M."/>
            <person name="Sanseverino W."/>
            <person name="Cavagnaro P."/>
            <person name="Yildiz M."/>
            <person name="Macko-Podgorni A."/>
            <person name="Moranska E."/>
            <person name="Grzebelus E."/>
            <person name="Grzebelus D."/>
            <person name="Ashrafi H."/>
            <person name="Zheng Z."/>
            <person name="Cheng S."/>
            <person name="Spooner D."/>
            <person name="Van Deynze A."/>
            <person name="Simon P."/>
        </authorList>
    </citation>
    <scope>NUCLEOTIDE SEQUENCE [LARGE SCALE GENOMIC DNA]</scope>
    <source>
        <tissue evidence="13">Leaf</tissue>
    </source>
</reference>
<comment type="subcellular location">
    <subcellularLocation>
        <location evidence="1">Cell membrane</location>
        <topology evidence="1">Multi-pass membrane protein</topology>
    </subcellularLocation>
</comment>
<dbReference type="AlphaFoldDB" id="A0A164SVV9"/>
<dbReference type="InterPro" id="IPR004342">
    <property type="entry name" value="EXS_C"/>
</dbReference>
<organism evidence="13">
    <name type="scientific">Daucus carota subsp. sativus</name>
    <name type="common">Carrot</name>
    <dbReference type="NCBI Taxonomy" id="79200"/>
    <lineage>
        <taxon>Eukaryota</taxon>
        <taxon>Viridiplantae</taxon>
        <taxon>Streptophyta</taxon>
        <taxon>Embryophyta</taxon>
        <taxon>Tracheophyta</taxon>
        <taxon>Spermatophyta</taxon>
        <taxon>Magnoliopsida</taxon>
        <taxon>eudicotyledons</taxon>
        <taxon>Gunneridae</taxon>
        <taxon>Pentapetalae</taxon>
        <taxon>asterids</taxon>
        <taxon>campanulids</taxon>
        <taxon>Apiales</taxon>
        <taxon>Apiaceae</taxon>
        <taxon>Apioideae</taxon>
        <taxon>Scandiceae</taxon>
        <taxon>Daucinae</taxon>
        <taxon>Daucus</taxon>
        <taxon>Daucus sect. Daucus</taxon>
    </lineage>
</organism>
<keyword evidence="3" id="KW-0813">Transport</keyword>
<dbReference type="Pfam" id="PF03105">
    <property type="entry name" value="SPX"/>
    <property type="match status" value="1"/>
</dbReference>
<evidence type="ECO:0000256" key="3">
    <source>
        <dbReference type="ARBA" id="ARBA00022448"/>
    </source>
</evidence>
<dbReference type="InterPro" id="IPR004331">
    <property type="entry name" value="SPX_dom"/>
</dbReference>
<feature type="transmembrane region" description="Helical" evidence="11">
    <location>
        <begin position="412"/>
        <end position="431"/>
    </location>
</feature>
<dbReference type="Pfam" id="PF03124">
    <property type="entry name" value="EXS"/>
    <property type="match status" value="1"/>
</dbReference>
<evidence type="ECO:0000256" key="1">
    <source>
        <dbReference type="ARBA" id="ARBA00004651"/>
    </source>
</evidence>
<evidence type="ECO:0000256" key="11">
    <source>
        <dbReference type="SAM" id="Phobius"/>
    </source>
</evidence>
<keyword evidence="8 11" id="KW-0472">Membrane</keyword>
<evidence type="ECO:0000256" key="5">
    <source>
        <dbReference type="ARBA" id="ARBA00022592"/>
    </source>
</evidence>
<dbReference type="OMA" id="HHEDLES"/>
<feature type="domain" description="SPX" evidence="12">
    <location>
        <begin position="1"/>
        <end position="349"/>
    </location>
</feature>
<keyword evidence="7 11" id="KW-1133">Transmembrane helix</keyword>
<evidence type="ECO:0000259" key="12">
    <source>
        <dbReference type="PROSITE" id="PS51382"/>
    </source>
</evidence>
<comment type="caution">
    <text evidence="13">The sequence shown here is derived from an EMBL/GenBank/DDBJ whole genome shotgun (WGS) entry which is preliminary data.</text>
</comment>
<accession>A0A164SVV9</accession>
<proteinExistence type="inferred from homology"/>
<dbReference type="GO" id="GO:0016036">
    <property type="term" value="P:cellular response to phosphate starvation"/>
    <property type="evidence" value="ECO:0007669"/>
    <property type="project" value="TreeGrafter"/>
</dbReference>
<feature type="compositionally biased region" description="Basic and acidic residues" evidence="10">
    <location>
        <begin position="206"/>
        <end position="220"/>
    </location>
</feature>
<feature type="transmembrane region" description="Helical" evidence="11">
    <location>
        <begin position="543"/>
        <end position="561"/>
    </location>
</feature>
<feature type="transmembrane region" description="Helical" evidence="11">
    <location>
        <begin position="371"/>
        <end position="391"/>
    </location>
</feature>
<evidence type="ECO:0000256" key="4">
    <source>
        <dbReference type="ARBA" id="ARBA00022475"/>
    </source>
</evidence>
<dbReference type="GO" id="GO:0005886">
    <property type="term" value="C:plasma membrane"/>
    <property type="evidence" value="ECO:0007669"/>
    <property type="project" value="UniProtKB-SubCell"/>
</dbReference>
<keyword evidence="4" id="KW-1003">Cell membrane</keyword>
<evidence type="ECO:0000256" key="6">
    <source>
        <dbReference type="ARBA" id="ARBA00022692"/>
    </source>
</evidence>
<keyword evidence="5" id="KW-0592">Phosphate transport</keyword>
<dbReference type="PROSITE" id="PS51382">
    <property type="entry name" value="SPX"/>
    <property type="match status" value="1"/>
</dbReference>
<protein>
    <recommendedName>
        <fullName evidence="12">SPX domain-containing protein</fullName>
    </recommendedName>
</protein>
<dbReference type="PANTHER" id="PTHR10783:SF4">
    <property type="entry name" value="PHOSPHATE TRANSPORTER PHO1 HOMOLOG 3"/>
    <property type="match status" value="1"/>
</dbReference>
<sequence>MKFGKELKSQMVPEWQDAYMDYGFLKTLLKDIQHFRHKTMPPPAHPPGLPRALTHYRAFSGLTSLKRSISMRSASGRQHHHEDLESQAILVNNVKKTNGEVGYQTTFLRASEDGGEYELVYFKRLDDEFNKVNMFYRAKVDEVMKEADELNRQMNALIAFRIKVENPKHAWFDTSENMDHLVSAVESSNKELSASISSFGRRHSKRVAEHMDQIDEDKSVKMTRSKSSTSSDRYSKEAKQLINQVVPEVTITGRPASLDILNRVTINRPADTPLPTIKGVLNVPVQTDMKFSSENLSKIEEQLKRAFTEFYHKLRLLKSYSILQDHEKIRQGFFAGCTVALVFAVILTIRTRNLFEKEGADRYMETMFPLYSLYGFIVLHMLFYAGNIYFWKKYKINYQFIFGFKAGTELGYREVLLVSFALSVLALASIHGNLDMEMDPKTKDYKQLTELVPLILLILAFAVLICPFNIIYRSSRYFFLTCAVHVFLAPLYKVVLSDFFVGDQLTSQVQAFRSIEFYFCYYSSGDFKYREHNCNKNDAYNTFSYILAAIPFWWRMLQVLIQHAQL</sequence>
<name>A0A164SVV9_DAUCS</name>
<dbReference type="EMBL" id="LNRQ01000007">
    <property type="protein sequence ID" value="KZM86714.1"/>
    <property type="molecule type" value="Genomic_DNA"/>
</dbReference>
<feature type="transmembrane region" description="Helical" evidence="11">
    <location>
        <begin position="451"/>
        <end position="470"/>
    </location>
</feature>
<dbReference type="Gramene" id="KZM86714">
    <property type="protein sequence ID" value="KZM86714"/>
    <property type="gene ID" value="DCAR_023848"/>
</dbReference>
<evidence type="ECO:0000256" key="10">
    <source>
        <dbReference type="SAM" id="MobiDB-lite"/>
    </source>
</evidence>
<dbReference type="CDD" id="cd14476">
    <property type="entry name" value="SPX_PHO1_like"/>
    <property type="match status" value="1"/>
</dbReference>
<dbReference type="GO" id="GO:0000822">
    <property type="term" value="F:inositol hexakisphosphate binding"/>
    <property type="evidence" value="ECO:0007669"/>
    <property type="project" value="TreeGrafter"/>
</dbReference>
<comment type="similarity">
    <text evidence="2">Belongs to the SYG1 (TC 2.A.94) family.</text>
</comment>
<comment type="function">
    <text evidence="9">May transport inorganic phosphate (Pi).</text>
</comment>
<evidence type="ECO:0000256" key="9">
    <source>
        <dbReference type="ARBA" id="ARBA00043939"/>
    </source>
</evidence>
<feature type="region of interest" description="Disordered" evidence="10">
    <location>
        <begin position="203"/>
        <end position="235"/>
    </location>
</feature>
<dbReference type="GO" id="GO:0005802">
    <property type="term" value="C:trans-Golgi network"/>
    <property type="evidence" value="ECO:0007669"/>
    <property type="project" value="TreeGrafter"/>
</dbReference>
<evidence type="ECO:0000313" key="13">
    <source>
        <dbReference type="EMBL" id="KZM86714.1"/>
    </source>
</evidence>
<feature type="transmembrane region" description="Helical" evidence="11">
    <location>
        <begin position="332"/>
        <end position="351"/>
    </location>
</feature>
<evidence type="ECO:0000256" key="8">
    <source>
        <dbReference type="ARBA" id="ARBA00023136"/>
    </source>
</evidence>
<evidence type="ECO:0000256" key="7">
    <source>
        <dbReference type="ARBA" id="ARBA00022989"/>
    </source>
</evidence>
<gene>
    <name evidence="13" type="ORF">DCAR_023848</name>
</gene>